<dbReference type="AlphaFoldDB" id="A0A562RLF1"/>
<sequence>MLKRLFSWLRKRAVLAFLGVMLLAIVFWFEAPLLAFDGKEPFTGSDVRWFFIGLMFAAWAGWFGGQALKARLAERRLMASLAAENAPPPAAVAGTAALQEQAALRERMAQALAVLKKSAAGKGRWGGQYLYQLPWYLFVGAPGSGKTTTLLHSGLRFPLAEAMGPGAIGGVGGTRQCDWWFTDEAVLLDTAGRYTTQDSDAQADGAGWSGFLALLKKHRPRSPVNGIIVALSVPDLLQQGPAARQAQAAAIRARIKELHEKLGSRFPVYVTVTKCDLLAGFTEFFDTLGREERAQVWGMTFPVAGAEGAALAEFPARFLALEQGLQARVLARMQEERDLQRRALLYRFPQQFAGLGDVLGGFLDAVFAPTRYEPAAQLRGVYFTSGTQEGSPIDRVMGALAATFGLDRKVLPPNATSGRSYFITDLLRKLMFREAGLAGIDGAFEKRRRRLRWLGAGLAAALFVLLVAGLATSYVRNGRTVKEVEQRTGALEKLVQAAPVTGSVLGVLPMLDVARALPGGGDGREAGMPLLERFGLNQRDKLGAGATLAYQRLLRSALLPRVMARLEQVLRRGDANSQEQLYETLRIYLMLGQPAHLDPESVQAWLAFDWQRSLPEASAEQRDRLAAHVAALLDAGGGAAEPPPLDAALVAQVRSTLALMPLPERVYHRLKRTVAQARLPEFSVNRAVGRDVSAILARRSGEPLTRGIPGVFSVAGYRALLKGAPDALVDIARDSWVLDRREAEGAGAPGAEAMHAAVLQLYYADYIRAWDAMLADVRMAPFSSLDQGARITNALAGADSPLKSFLVAAAKETTLAGTGGTTAVALDAVVRRKISTARAKLEAALGADAPPPPVADTGTPVDEHFAPLHKLVGTPAAPGPLDAQLALLKDASQYFDAADKARRAGTPAPAGDALQLVKRAAEGSPAPLGGILQNVDSAGAGLTLGSERARLQALWAAEAAPFCRDAIAGRYPLVRGAARDATPDDFGRFFGPGGTMDDFFGKHLAAQVDMSGPQWQWRSTGSAPVGIGQEVLNQFQRAARLREMFFGAGGRQPSLRFELAPQGGDAALAKVTLDIDGQPVVYTPGAPARPVPVTLPSGKGGGVVHLDAVPALHAALRTEGPWAWFRMLDRAVVQPGAQGERYTVTFDLDGRRMGYLLTASSVINPFRRDALEQFRCPSAW</sequence>
<dbReference type="InterPro" id="IPR010623">
    <property type="entry name" value="IcmF_C"/>
</dbReference>
<keyword evidence="6" id="KW-1185">Reference proteome</keyword>
<feature type="transmembrane region" description="Helical" evidence="1">
    <location>
        <begin position="49"/>
        <end position="68"/>
    </location>
</feature>
<dbReference type="OrthoDB" id="9758229at2"/>
<feature type="domain" description="IcmF-related" evidence="3">
    <location>
        <begin position="508"/>
        <end position="814"/>
    </location>
</feature>
<keyword evidence="1" id="KW-1133">Transmembrane helix</keyword>
<dbReference type="RefSeq" id="WP_145647580.1">
    <property type="nucleotide sequence ID" value="NZ_VLLB01000001.1"/>
</dbReference>
<name>A0A562RLF1_9BURK</name>
<dbReference type="NCBIfam" id="TIGR03348">
    <property type="entry name" value="VI_IcmF"/>
    <property type="match status" value="1"/>
</dbReference>
<evidence type="ECO:0000259" key="2">
    <source>
        <dbReference type="Pfam" id="PF06744"/>
    </source>
</evidence>
<dbReference type="InterPro" id="IPR017731">
    <property type="entry name" value="TssM1-like"/>
</dbReference>
<gene>
    <name evidence="5" type="ORF">IP91_00934</name>
</gene>
<dbReference type="EMBL" id="VLLB01000001">
    <property type="protein sequence ID" value="TWI69861.1"/>
    <property type="molecule type" value="Genomic_DNA"/>
</dbReference>
<dbReference type="Pfam" id="PF14331">
    <property type="entry name" value="IcmF-related_N"/>
    <property type="match status" value="1"/>
</dbReference>
<dbReference type="InterPro" id="IPR027417">
    <property type="entry name" value="P-loop_NTPase"/>
</dbReference>
<dbReference type="InterPro" id="IPR053156">
    <property type="entry name" value="T6SS_TssM-like"/>
</dbReference>
<protein>
    <submittedName>
        <fullName evidence="5">Type VI secretion system protein ImpL</fullName>
    </submittedName>
</protein>
<dbReference type="Pfam" id="PF06761">
    <property type="entry name" value="IcmF-related"/>
    <property type="match status" value="1"/>
</dbReference>
<evidence type="ECO:0000313" key="5">
    <source>
        <dbReference type="EMBL" id="TWI69861.1"/>
    </source>
</evidence>
<keyword evidence="1" id="KW-0812">Transmembrane</keyword>
<dbReference type="PANTHER" id="PTHR36153:SF1">
    <property type="entry name" value="TYPE VI SECRETION SYSTEM COMPONENT TSSM1"/>
    <property type="match status" value="1"/>
</dbReference>
<dbReference type="PANTHER" id="PTHR36153">
    <property type="entry name" value="INNER MEMBRANE PROTEIN-RELATED"/>
    <property type="match status" value="1"/>
</dbReference>
<dbReference type="Pfam" id="PF06744">
    <property type="entry name" value="IcmF_C"/>
    <property type="match status" value="1"/>
</dbReference>
<evidence type="ECO:0000313" key="6">
    <source>
        <dbReference type="Proteomes" id="UP000318431"/>
    </source>
</evidence>
<evidence type="ECO:0000259" key="4">
    <source>
        <dbReference type="Pfam" id="PF14331"/>
    </source>
</evidence>
<feature type="domain" description="Type VI secretion system component TssM1 N-terminal" evidence="4">
    <location>
        <begin position="202"/>
        <end position="457"/>
    </location>
</feature>
<dbReference type="SUPFAM" id="SSF52540">
    <property type="entry name" value="P-loop containing nucleoside triphosphate hydrolases"/>
    <property type="match status" value="1"/>
</dbReference>
<evidence type="ECO:0000259" key="3">
    <source>
        <dbReference type="Pfam" id="PF06761"/>
    </source>
</evidence>
<proteinExistence type="predicted"/>
<dbReference type="Proteomes" id="UP000318431">
    <property type="component" value="Unassembled WGS sequence"/>
</dbReference>
<keyword evidence="1" id="KW-0472">Membrane</keyword>
<feature type="domain" description="Type VI secretion system IcmF C-terminal" evidence="2">
    <location>
        <begin position="1057"/>
        <end position="1161"/>
    </location>
</feature>
<comment type="caution">
    <text evidence="5">The sequence shown here is derived from an EMBL/GenBank/DDBJ whole genome shotgun (WGS) entry which is preliminary data.</text>
</comment>
<dbReference type="InterPro" id="IPR025743">
    <property type="entry name" value="TssM1_N"/>
</dbReference>
<reference evidence="5 6" key="1">
    <citation type="journal article" date="2015" name="Stand. Genomic Sci.">
        <title>Genomic Encyclopedia of Bacterial and Archaeal Type Strains, Phase III: the genomes of soil and plant-associated and newly described type strains.</title>
        <authorList>
            <person name="Whitman W.B."/>
            <person name="Woyke T."/>
            <person name="Klenk H.P."/>
            <person name="Zhou Y."/>
            <person name="Lilburn T.G."/>
            <person name="Beck B.J."/>
            <person name="De Vos P."/>
            <person name="Vandamme P."/>
            <person name="Eisen J.A."/>
            <person name="Garrity G."/>
            <person name="Hugenholtz P."/>
            <person name="Kyrpides N.C."/>
        </authorList>
    </citation>
    <scope>NUCLEOTIDE SEQUENCE [LARGE SCALE GENOMIC DNA]</scope>
    <source>
        <strain evidence="5 6">CGMCC 1.10822</strain>
    </source>
</reference>
<dbReference type="InterPro" id="IPR009612">
    <property type="entry name" value="IcmF-rel"/>
</dbReference>
<accession>A0A562RLF1</accession>
<feature type="transmembrane region" description="Helical" evidence="1">
    <location>
        <begin position="12"/>
        <end position="29"/>
    </location>
</feature>
<organism evidence="5 6">
    <name type="scientific">Pseudoduganella lurida</name>
    <dbReference type="NCBI Taxonomy" id="1036180"/>
    <lineage>
        <taxon>Bacteria</taxon>
        <taxon>Pseudomonadati</taxon>
        <taxon>Pseudomonadota</taxon>
        <taxon>Betaproteobacteria</taxon>
        <taxon>Burkholderiales</taxon>
        <taxon>Oxalobacteraceae</taxon>
        <taxon>Telluria group</taxon>
        <taxon>Pseudoduganella</taxon>
    </lineage>
</organism>
<evidence type="ECO:0000256" key="1">
    <source>
        <dbReference type="SAM" id="Phobius"/>
    </source>
</evidence>
<feature type="transmembrane region" description="Helical" evidence="1">
    <location>
        <begin position="453"/>
        <end position="475"/>
    </location>
</feature>